<dbReference type="Pfam" id="PF25359">
    <property type="entry name" value="PH_met_RdRP"/>
    <property type="match status" value="1"/>
</dbReference>
<dbReference type="InterPro" id="IPR057493">
    <property type="entry name" value="PH_RdRP-assoc"/>
</dbReference>
<evidence type="ECO:0000313" key="3">
    <source>
        <dbReference type="WBParaSite" id="PSU_v2.g19171.t1"/>
    </source>
</evidence>
<dbReference type="AlphaFoldDB" id="A0A914YIN8"/>
<protein>
    <recommendedName>
        <fullName evidence="1">PH-like domain-containing protein</fullName>
    </recommendedName>
</protein>
<reference evidence="3" key="1">
    <citation type="submission" date="2022-11" db="UniProtKB">
        <authorList>
            <consortium name="WormBaseParasite"/>
        </authorList>
    </citation>
    <scope>IDENTIFICATION</scope>
</reference>
<feature type="domain" description="PH-like" evidence="1">
    <location>
        <begin position="117"/>
        <end position="280"/>
    </location>
</feature>
<evidence type="ECO:0000313" key="2">
    <source>
        <dbReference type="Proteomes" id="UP000887577"/>
    </source>
</evidence>
<sequence>MIFCNIIFREYSQNNLQKFDESLLKHAFESIENLSRVSSIQYDSDINGMGERVESKYLFSLKDITKKINHEGKCVSIAEMNYVLDQIQRELKEVDLEKNAFYTFTLTSKDFYPHDFSLQSIFPVHRIVLGNIFNESFFNPVLSVRSEKDSNALQEFLKAQKSIQNFLYNMATIFEHDQEFFSVYFDDYYGDFARVIELKIPYEGIRRIVASVNYVDGAVQSVLTFQLAFPPLIFPHRQHKNENDSPFFIRNRYTTWNGYCAKEEDICLSTCLSIECFDMDVRIFDNTVT</sequence>
<dbReference type="WBParaSite" id="PSU_v2.g19171.t1">
    <property type="protein sequence ID" value="PSU_v2.g19171.t1"/>
    <property type="gene ID" value="PSU_v2.g19171"/>
</dbReference>
<name>A0A914YIN8_9BILA</name>
<keyword evidence="2" id="KW-1185">Reference proteome</keyword>
<dbReference type="Proteomes" id="UP000887577">
    <property type="component" value="Unplaced"/>
</dbReference>
<proteinExistence type="predicted"/>
<accession>A0A914YIN8</accession>
<evidence type="ECO:0000259" key="1">
    <source>
        <dbReference type="Pfam" id="PF25359"/>
    </source>
</evidence>
<organism evidence="2 3">
    <name type="scientific">Panagrolaimus superbus</name>
    <dbReference type="NCBI Taxonomy" id="310955"/>
    <lineage>
        <taxon>Eukaryota</taxon>
        <taxon>Metazoa</taxon>
        <taxon>Ecdysozoa</taxon>
        <taxon>Nematoda</taxon>
        <taxon>Chromadorea</taxon>
        <taxon>Rhabditida</taxon>
        <taxon>Tylenchina</taxon>
        <taxon>Panagrolaimomorpha</taxon>
        <taxon>Panagrolaimoidea</taxon>
        <taxon>Panagrolaimidae</taxon>
        <taxon>Panagrolaimus</taxon>
    </lineage>
</organism>